<evidence type="ECO:0000313" key="2">
    <source>
        <dbReference type="Proteomes" id="UP000095392"/>
    </source>
</evidence>
<evidence type="ECO:0000313" key="1">
    <source>
        <dbReference type="EMBL" id="OES38139.1"/>
    </source>
</evidence>
<gene>
    <name evidence="1" type="ORF">BFV95_0169</name>
</gene>
<keyword evidence="2" id="KW-1185">Reference proteome</keyword>
<protein>
    <recommendedName>
        <fullName evidence="3">Transposase</fullName>
    </recommendedName>
</protein>
<organism evidence="1 2">
    <name type="scientific">Alteromonas macleodii</name>
    <name type="common">Pseudoalteromonas macleodii</name>
    <dbReference type="NCBI Taxonomy" id="28108"/>
    <lineage>
        <taxon>Bacteria</taxon>
        <taxon>Pseudomonadati</taxon>
        <taxon>Pseudomonadota</taxon>
        <taxon>Gammaproteobacteria</taxon>
        <taxon>Alteromonadales</taxon>
        <taxon>Alteromonadaceae</taxon>
        <taxon>Alteromonas/Salinimonas group</taxon>
        <taxon>Alteromonas</taxon>
    </lineage>
</organism>
<sequence length="51" mass="6013">MTKKRNFFDSELRFYFFFCPGEQILGMAVKDRKLSKICAHLGEGRASFDEF</sequence>
<dbReference type="EMBL" id="MIPY01000003">
    <property type="protein sequence ID" value="OES38139.1"/>
    <property type="molecule type" value="Genomic_DNA"/>
</dbReference>
<accession>A0AB36FY08</accession>
<dbReference type="Proteomes" id="UP000095392">
    <property type="component" value="Unassembled WGS sequence"/>
</dbReference>
<dbReference type="AlphaFoldDB" id="A0AB36FY08"/>
<name>A0AB36FY08_ALTMA</name>
<reference evidence="1 2" key="1">
    <citation type="submission" date="2016-09" db="EMBL/GenBank/DDBJ databases">
        <title>Draft Genome Sequence of four Alteromonas macleodii strains isolated from copper coupons and grown long-term at elevated copper levels.</title>
        <authorList>
            <person name="Cusick K."/>
            <person name="Dale J."/>
            <person name="Little B."/>
            <person name="Biffinger J."/>
        </authorList>
    </citation>
    <scope>NUCLEOTIDE SEQUENCE [LARGE SCALE GENOMIC DNA]</scope>
    <source>
        <strain evidence="1 2">KCP01</strain>
    </source>
</reference>
<comment type="caution">
    <text evidence="1">The sequence shown here is derived from an EMBL/GenBank/DDBJ whole genome shotgun (WGS) entry which is preliminary data.</text>
</comment>
<evidence type="ECO:0008006" key="3">
    <source>
        <dbReference type="Google" id="ProtNLM"/>
    </source>
</evidence>
<proteinExistence type="predicted"/>